<dbReference type="InterPro" id="IPR016461">
    <property type="entry name" value="COMT-like"/>
</dbReference>
<dbReference type="InterPro" id="IPR012967">
    <property type="entry name" value="COMT_dimerisation"/>
</dbReference>
<evidence type="ECO:0000259" key="6">
    <source>
        <dbReference type="Pfam" id="PF00891"/>
    </source>
</evidence>
<dbReference type="CDD" id="cd02440">
    <property type="entry name" value="AdoMet_MTases"/>
    <property type="match status" value="1"/>
</dbReference>
<dbReference type="SUPFAM" id="SSF46785">
    <property type="entry name" value="Winged helix' DNA-binding domain"/>
    <property type="match status" value="1"/>
</dbReference>
<keyword evidence="9" id="KW-1185">Reference proteome</keyword>
<evidence type="ECO:0000256" key="5">
    <source>
        <dbReference type="PIRSR" id="PIRSR005739-1"/>
    </source>
</evidence>
<keyword evidence="1" id="KW-0489">Methyltransferase</keyword>
<feature type="domain" description="O-methyltransferase C-terminal" evidence="6">
    <location>
        <begin position="128"/>
        <end position="333"/>
    </location>
</feature>
<dbReference type="PROSITE" id="PS51683">
    <property type="entry name" value="SAM_OMT_II"/>
    <property type="match status" value="1"/>
</dbReference>
<comment type="similarity">
    <text evidence="4">Belongs to the class I-like SAM-binding methyltransferase superfamily. Cation-independent O-methyltransferase family.</text>
</comment>
<evidence type="ECO:0000313" key="8">
    <source>
        <dbReference type="EMBL" id="KAJ8749278.1"/>
    </source>
</evidence>
<sequence length="353" mass="39317">MESLEANDQSWLEAQAQVWRFIFAFADSMAIKCAVELRIADIIHSHGVPITLSQIASCIDSPSPATPCLSRIMRLLVRRKIFTTDDPSDVGEALYGLTSASRWLLHDSEWSLAPMFLFQNHPWSTAPWHCLSKCVKEGGFAFNKAHDCDIWEFASKNPEFNRMLNNGMACTASIVTRGIITGYKDEFHSMGSLVDLGGGTGAMLAEIVKSYPHIKAINFDLPHVVATAPPYDAVEHVGGDMFECIPSADAIIMKWIMHDWRDEECVKILKNCKRAIPEKTGKIIIVDFVLKADGNDVFDDAGLAFDMTMIAHSSGGKERTEPEWKKILEESGFPRFRVIKIPALPSIIEAFPL</sequence>
<dbReference type="InterPro" id="IPR029063">
    <property type="entry name" value="SAM-dependent_MTases_sf"/>
</dbReference>
<evidence type="ECO:0000313" key="9">
    <source>
        <dbReference type="Proteomes" id="UP001159364"/>
    </source>
</evidence>
<evidence type="ECO:0000256" key="3">
    <source>
        <dbReference type="ARBA" id="ARBA00022691"/>
    </source>
</evidence>
<dbReference type="InterPro" id="IPR036390">
    <property type="entry name" value="WH_DNA-bd_sf"/>
</dbReference>
<dbReference type="InterPro" id="IPR001077">
    <property type="entry name" value="COMT_C"/>
</dbReference>
<accession>A0AAV8SAS9</accession>
<evidence type="ECO:0000259" key="7">
    <source>
        <dbReference type="Pfam" id="PF08100"/>
    </source>
</evidence>
<dbReference type="Proteomes" id="UP001159364">
    <property type="component" value="Linkage Group LG12"/>
</dbReference>
<dbReference type="GO" id="GO:0032259">
    <property type="term" value="P:methylation"/>
    <property type="evidence" value="ECO:0007669"/>
    <property type="project" value="UniProtKB-KW"/>
</dbReference>
<dbReference type="Pfam" id="PF00891">
    <property type="entry name" value="Methyltransf_2"/>
    <property type="match status" value="1"/>
</dbReference>
<dbReference type="Gene3D" id="1.10.10.10">
    <property type="entry name" value="Winged helix-like DNA-binding domain superfamily/Winged helix DNA-binding domain"/>
    <property type="match status" value="1"/>
</dbReference>
<dbReference type="AlphaFoldDB" id="A0AAV8SAS9"/>
<keyword evidence="2" id="KW-0808">Transferase</keyword>
<dbReference type="GO" id="GO:0046983">
    <property type="term" value="F:protein dimerization activity"/>
    <property type="evidence" value="ECO:0007669"/>
    <property type="project" value="InterPro"/>
</dbReference>
<dbReference type="Pfam" id="PF08100">
    <property type="entry name" value="Dimerisation"/>
    <property type="match status" value="1"/>
</dbReference>
<dbReference type="PANTHER" id="PTHR11746">
    <property type="entry name" value="O-METHYLTRANSFERASE"/>
    <property type="match status" value="1"/>
</dbReference>
<reference evidence="8 9" key="1">
    <citation type="submission" date="2021-09" db="EMBL/GenBank/DDBJ databases">
        <title>Genomic insights and catalytic innovation underlie evolution of tropane alkaloids biosynthesis.</title>
        <authorList>
            <person name="Wang Y.-J."/>
            <person name="Tian T."/>
            <person name="Huang J.-P."/>
            <person name="Huang S.-X."/>
        </authorList>
    </citation>
    <scope>NUCLEOTIDE SEQUENCE [LARGE SCALE GENOMIC DNA]</scope>
    <source>
        <strain evidence="8">KIB-2018</strain>
        <tissue evidence="8">Leaf</tissue>
    </source>
</reference>
<comment type="caution">
    <text evidence="8">The sequence shown here is derived from an EMBL/GenBank/DDBJ whole genome shotgun (WGS) entry which is preliminary data.</text>
</comment>
<evidence type="ECO:0000256" key="1">
    <source>
        <dbReference type="ARBA" id="ARBA00022603"/>
    </source>
</evidence>
<protein>
    <submittedName>
        <fullName evidence="8">Uncharacterized protein</fullName>
    </submittedName>
</protein>
<dbReference type="InterPro" id="IPR036388">
    <property type="entry name" value="WH-like_DNA-bd_sf"/>
</dbReference>
<dbReference type="FunFam" id="3.40.50.150:FF:000294">
    <property type="entry name" value="O-methyltransferase family protein"/>
    <property type="match status" value="1"/>
</dbReference>
<dbReference type="SUPFAM" id="SSF53335">
    <property type="entry name" value="S-adenosyl-L-methionine-dependent methyltransferases"/>
    <property type="match status" value="1"/>
</dbReference>
<dbReference type="GO" id="GO:0008171">
    <property type="term" value="F:O-methyltransferase activity"/>
    <property type="evidence" value="ECO:0007669"/>
    <property type="project" value="InterPro"/>
</dbReference>
<keyword evidence="3" id="KW-0949">S-adenosyl-L-methionine</keyword>
<proteinExistence type="inferred from homology"/>
<feature type="active site" description="Proton acceptor" evidence="5">
    <location>
        <position position="258"/>
    </location>
</feature>
<name>A0AAV8SAS9_9ROSI</name>
<evidence type="ECO:0000256" key="2">
    <source>
        <dbReference type="ARBA" id="ARBA00022679"/>
    </source>
</evidence>
<feature type="domain" description="O-methyltransferase dimerisation" evidence="7">
    <location>
        <begin position="19"/>
        <end position="106"/>
    </location>
</feature>
<dbReference type="PIRSF" id="PIRSF005739">
    <property type="entry name" value="O-mtase"/>
    <property type="match status" value="1"/>
</dbReference>
<organism evidence="8 9">
    <name type="scientific">Erythroxylum novogranatense</name>
    <dbReference type="NCBI Taxonomy" id="1862640"/>
    <lineage>
        <taxon>Eukaryota</taxon>
        <taxon>Viridiplantae</taxon>
        <taxon>Streptophyta</taxon>
        <taxon>Embryophyta</taxon>
        <taxon>Tracheophyta</taxon>
        <taxon>Spermatophyta</taxon>
        <taxon>Magnoliopsida</taxon>
        <taxon>eudicotyledons</taxon>
        <taxon>Gunneridae</taxon>
        <taxon>Pentapetalae</taxon>
        <taxon>rosids</taxon>
        <taxon>fabids</taxon>
        <taxon>Malpighiales</taxon>
        <taxon>Erythroxylaceae</taxon>
        <taxon>Erythroxylum</taxon>
    </lineage>
</organism>
<evidence type="ECO:0000256" key="4">
    <source>
        <dbReference type="ARBA" id="ARBA00038277"/>
    </source>
</evidence>
<dbReference type="Gene3D" id="3.40.50.150">
    <property type="entry name" value="Vaccinia Virus protein VP39"/>
    <property type="match status" value="1"/>
</dbReference>
<dbReference type="EMBL" id="JAIWQS010000012">
    <property type="protein sequence ID" value="KAJ8749278.1"/>
    <property type="molecule type" value="Genomic_DNA"/>
</dbReference>
<gene>
    <name evidence="8" type="ORF">K2173_018758</name>
</gene>